<accession>S2L0T1</accession>
<dbReference type="PATRIC" id="fig|1121939.11.peg.3429"/>
<dbReference type="PANTHER" id="PTHR17985">
    <property type="entry name" value="SER/THR-RICH PROTEIN T10 IN DGCR REGION"/>
    <property type="match status" value="1"/>
</dbReference>
<dbReference type="RefSeq" id="WP_016417949.1">
    <property type="nucleotide sequence ID" value="NZ_AUAB01000025.1"/>
</dbReference>
<dbReference type="EMBL" id="ASTJ01000036">
    <property type="protein sequence ID" value="EPC01259.1"/>
    <property type="molecule type" value="Genomic_DNA"/>
</dbReference>
<dbReference type="InterPro" id="IPR008551">
    <property type="entry name" value="TANGO2"/>
</dbReference>
<dbReference type="Proteomes" id="UP000014463">
    <property type="component" value="Unassembled WGS sequence"/>
</dbReference>
<dbReference type="PANTHER" id="PTHR17985:SF8">
    <property type="entry name" value="TRANSPORT AND GOLGI ORGANIZATION PROTEIN 2 HOMOLOG"/>
    <property type="match status" value="1"/>
</dbReference>
<evidence type="ECO:0000313" key="1">
    <source>
        <dbReference type="EMBL" id="EPC01259.1"/>
    </source>
</evidence>
<dbReference type="eggNOG" id="COG3332">
    <property type="taxonomic scope" value="Bacteria"/>
</dbReference>
<sequence length="254" mass="28380">MCLIAFDYHPDHMVRLRLIANRDEFHARPSAVLGVWKDAPDIVGGRDLQAGGTWLAIHRRGRVAAVTNVRDPGLSVPPDAPSRGHLVREALECDDLYAWLHDLAERQATRYAGFNLLAGDEHGLWHLHRGRESIHLVPVTPGTHGISNGDLDTPWPKVEWACKGLTHSLETHDWPRSALRAMSDSRPVEDLERLPDTGVGLELERRLSSPFIIGDDYGTRAMTWLTWHADGRAEIGERRYGPGGEELGEIALRL</sequence>
<dbReference type="STRING" id="1121939.L861_11840"/>
<dbReference type="Pfam" id="PF05742">
    <property type="entry name" value="TANGO2"/>
    <property type="match status" value="1"/>
</dbReference>
<keyword evidence="2" id="KW-1185">Reference proteome</keyword>
<gene>
    <name evidence="1" type="ORF">L861_11840</name>
</gene>
<organism evidence="1 2">
    <name type="scientific">Litchfieldella anticariensis (strain DSM 16096 / CECT 5854 / CIP 108499 / LMG 22089 / FP35)</name>
    <name type="common">Halomonas anticariensis</name>
    <dbReference type="NCBI Taxonomy" id="1121939"/>
    <lineage>
        <taxon>Bacteria</taxon>
        <taxon>Pseudomonadati</taxon>
        <taxon>Pseudomonadota</taxon>
        <taxon>Gammaproteobacteria</taxon>
        <taxon>Oceanospirillales</taxon>
        <taxon>Halomonadaceae</taxon>
        <taxon>Litchfieldella</taxon>
    </lineage>
</organism>
<dbReference type="AlphaFoldDB" id="S2L0T1"/>
<proteinExistence type="predicted"/>
<evidence type="ECO:0000313" key="2">
    <source>
        <dbReference type="Proteomes" id="UP000014463"/>
    </source>
</evidence>
<reference evidence="1 2" key="1">
    <citation type="journal article" date="2013" name="Genome Announc.">
        <title>Draft genome sequence of the moderately halophilic gammaproteobacterium Halomonas anticariensis FP35.</title>
        <authorList>
            <person name="Tahrioui A."/>
            <person name="Quesada E."/>
            <person name="Llamas I."/>
        </authorList>
    </citation>
    <scope>NUCLEOTIDE SEQUENCE [LARGE SCALE GENOMIC DNA]</scope>
    <source>
        <strain evidence="2">DSM 16096 / CECT 5854 / LMG 22089 / FP35</strain>
    </source>
</reference>
<comment type="caution">
    <text evidence="1">The sequence shown here is derived from an EMBL/GenBank/DDBJ whole genome shotgun (WGS) entry which is preliminary data.</text>
</comment>
<dbReference type="OrthoDB" id="4380123at2"/>
<name>S2L0T1_LITA3</name>
<protein>
    <recommendedName>
        <fullName evidence="3">NRDE family protein</fullName>
    </recommendedName>
</protein>
<evidence type="ECO:0008006" key="3">
    <source>
        <dbReference type="Google" id="ProtNLM"/>
    </source>
</evidence>